<dbReference type="HAMAP" id="MF_01485">
    <property type="entry name" value="RecB"/>
    <property type="match status" value="1"/>
</dbReference>
<dbReference type="GO" id="GO:0000287">
    <property type="term" value="F:magnesium ion binding"/>
    <property type="evidence" value="ECO:0007669"/>
    <property type="project" value="UniProtKB-UniRule"/>
</dbReference>
<feature type="region of interest" description="Nuclease activity, interacts with RecD and RecA" evidence="10">
    <location>
        <begin position="1581"/>
        <end position="1954"/>
    </location>
</feature>
<dbReference type="SUPFAM" id="SSF52540">
    <property type="entry name" value="P-loop containing nucleoside triphosphate hydrolases"/>
    <property type="match status" value="2"/>
</dbReference>
<keyword evidence="8 10" id="KW-0238">DNA-binding</keyword>
<evidence type="ECO:0000256" key="3">
    <source>
        <dbReference type="ARBA" id="ARBA00022763"/>
    </source>
</evidence>
<dbReference type="NCBIfam" id="TIGR01450">
    <property type="entry name" value="recC"/>
    <property type="match status" value="1"/>
</dbReference>
<dbReference type="EC" id="3.1.11.5" evidence="10"/>
<dbReference type="STRING" id="1210046.B277_00475"/>
<reference evidence="15 16" key="1">
    <citation type="journal article" date="2012" name="J. Bacteriol.">
        <title>Genome Sequence of Janibacter hoylei MTCC8307, Isolated from the Stratospheric Air.</title>
        <authorList>
            <person name="Pawar S.P."/>
            <person name="Dhotre D.P."/>
            <person name="Shetty S.A."/>
            <person name="Chowdhury S.P."/>
            <person name="Chaudhari B.L."/>
            <person name="Shouche Y.S."/>
        </authorList>
    </citation>
    <scope>NUCLEOTIDE SEQUENCE [LARGE SCALE GENOMIC DNA]</scope>
    <source>
        <strain evidence="15 16">PVAS-1</strain>
    </source>
</reference>
<dbReference type="Gene3D" id="3.40.50.300">
    <property type="entry name" value="P-loop containing nucleotide triphosphate hydrolases"/>
    <property type="match status" value="4"/>
</dbReference>
<dbReference type="RefSeq" id="WP_007923887.1">
    <property type="nucleotide sequence ID" value="NZ_ALWX01000002.1"/>
</dbReference>
<dbReference type="CDD" id="cd17932">
    <property type="entry name" value="DEXQc_UvrD"/>
    <property type="match status" value="1"/>
</dbReference>
<dbReference type="PROSITE" id="PS51198">
    <property type="entry name" value="UVRD_HELICASE_ATP_BIND"/>
    <property type="match status" value="1"/>
</dbReference>
<dbReference type="EMBL" id="ALWX01000002">
    <property type="protein sequence ID" value="EKA62789.1"/>
    <property type="molecule type" value="Genomic_DNA"/>
</dbReference>
<feature type="binding site" evidence="11">
    <location>
        <begin position="823"/>
        <end position="830"/>
    </location>
    <ligand>
        <name>ATP</name>
        <dbReference type="ChEBI" id="CHEBI:30616"/>
    </ligand>
</feature>
<evidence type="ECO:0000256" key="4">
    <source>
        <dbReference type="ARBA" id="ARBA00022801"/>
    </source>
</evidence>
<dbReference type="InterPro" id="IPR014016">
    <property type="entry name" value="UvrD-like_ATP-bd"/>
</dbReference>
<dbReference type="GO" id="GO:0005524">
    <property type="term" value="F:ATP binding"/>
    <property type="evidence" value="ECO:0007669"/>
    <property type="project" value="UniProtKB-UniRule"/>
</dbReference>
<evidence type="ECO:0000256" key="5">
    <source>
        <dbReference type="ARBA" id="ARBA00022806"/>
    </source>
</evidence>
<dbReference type="GO" id="GO:0009338">
    <property type="term" value="C:exodeoxyribonuclease V complex"/>
    <property type="evidence" value="ECO:0007669"/>
    <property type="project" value="InterPro"/>
</dbReference>
<dbReference type="InterPro" id="IPR011335">
    <property type="entry name" value="Restrct_endonuc-II-like"/>
</dbReference>
<evidence type="ECO:0000256" key="10">
    <source>
        <dbReference type="HAMAP-Rule" id="MF_01485"/>
    </source>
</evidence>
<dbReference type="PANTHER" id="PTHR30591">
    <property type="entry name" value="RECBCD ENZYME SUBUNIT RECC"/>
    <property type="match status" value="1"/>
</dbReference>
<dbReference type="eggNOG" id="COG1330">
    <property type="taxonomic scope" value="Bacteria"/>
</dbReference>
<evidence type="ECO:0000256" key="6">
    <source>
        <dbReference type="ARBA" id="ARBA00022839"/>
    </source>
</evidence>
<feature type="active site" description="For nuclease activity" evidence="10">
    <location>
        <position position="1821"/>
    </location>
</feature>
<dbReference type="InterPro" id="IPR014017">
    <property type="entry name" value="DNA_helicase_UvrD-like_C"/>
</dbReference>
<dbReference type="InterPro" id="IPR038726">
    <property type="entry name" value="PDDEXK_AddAB-type"/>
</dbReference>
<feature type="region of interest" description="Disordered" evidence="12">
    <location>
        <begin position="1600"/>
        <end position="1657"/>
    </location>
</feature>
<dbReference type="InterPro" id="IPR006697">
    <property type="entry name" value="RecC"/>
</dbReference>
<protein>
    <recommendedName>
        <fullName evidence="10">RecBCD enzyme subunit RecB</fullName>
        <ecNumber evidence="10">3.1.11.5</ecNumber>
        <ecNumber evidence="10">5.6.2.4</ecNumber>
    </recommendedName>
    <alternativeName>
        <fullName evidence="10">DNA 3'-5' helicase subunit RecB</fullName>
    </alternativeName>
    <alternativeName>
        <fullName evidence="10">Exonuclease V subunit RecB</fullName>
        <shortName evidence="10">ExoV subunit RecB</shortName>
    </alternativeName>
    <alternativeName>
        <fullName evidence="10">Helicase/nuclease RecBCD subunit RecB</fullName>
    </alternativeName>
</protein>
<keyword evidence="4 10" id="KW-0378">Hydrolase</keyword>
<comment type="catalytic activity">
    <reaction evidence="10">
        <text>Exonucleolytic cleavage (in the presence of ATP) in either 5'- to 3'- or 3'- to 5'-direction to yield 5'-phosphooligonucleotides.</text>
        <dbReference type="EC" id="3.1.11.5"/>
    </reaction>
</comment>
<dbReference type="Pfam" id="PF17946">
    <property type="entry name" value="RecC_C"/>
    <property type="match status" value="1"/>
</dbReference>
<evidence type="ECO:0000313" key="16">
    <source>
        <dbReference type="Proteomes" id="UP000004474"/>
    </source>
</evidence>
<evidence type="ECO:0000256" key="12">
    <source>
        <dbReference type="SAM" id="MobiDB-lite"/>
    </source>
</evidence>
<dbReference type="GO" id="GO:0000724">
    <property type="term" value="P:double-strand break repair via homologous recombination"/>
    <property type="evidence" value="ECO:0007669"/>
    <property type="project" value="UniProtKB-UniRule"/>
</dbReference>
<comment type="domain">
    <text evidence="10">The N-terminal DNA-binding domain is a ssDNA-dependent ATPase and has ATP-dependent 3'-5' helicase function. This domain interacts with RecC.</text>
</comment>
<comment type="subunit">
    <text evidence="10">Heterotrimer of RecB, RecC and RecD. All subunits contribute to DNA-binding. Interacts with RecA.</text>
</comment>
<keyword evidence="2 10" id="KW-0547">Nucleotide-binding</keyword>
<keyword evidence="5 10" id="KW-0347">Helicase</keyword>
<dbReference type="Gene3D" id="1.10.486.10">
    <property type="entry name" value="PCRA, domain 4"/>
    <property type="match status" value="1"/>
</dbReference>
<keyword evidence="10" id="KW-0413">Isomerase</keyword>
<name>K1E2D0_9MICO</name>
<comment type="domain">
    <text evidence="10">The C-terminal domain has nuclease activity and interacts with RecD. It interacts with RecA, facilitating its loading onto ssDNA.</text>
</comment>
<keyword evidence="7 10" id="KW-0067">ATP-binding</keyword>
<evidence type="ECO:0000256" key="9">
    <source>
        <dbReference type="ARBA" id="ARBA00023204"/>
    </source>
</evidence>
<comment type="function">
    <text evidence="10">A helicase/nuclease that prepares dsDNA breaks (DSB) for recombinational DNA repair. Binds to DSBs and unwinds DNA via a highly rapid and processive ATP-dependent bidirectional helicase activity. Unwinds dsDNA until it encounters a Chi (crossover hotspot instigator) sequence from the 3' direction. Cuts ssDNA a few nucleotides 3' to the Chi site. The properties and activities of the enzyme are changed at Chi. The Chi-altered holoenzyme produces a long 3'-ssDNA overhang and facilitates RecA-binding to the ssDNA for homologous DNA recombination and repair. Holoenzyme degrades any linearized DNA that is unable to undergo homologous recombination. In the holoenzyme this subunit contributes ATPase, 3'-5' helicase, exonuclease activity and loads RecA onto ssDNA.</text>
</comment>
<dbReference type="PANTHER" id="PTHR30591:SF1">
    <property type="entry name" value="RECBCD ENZYME SUBUNIT RECC"/>
    <property type="match status" value="1"/>
</dbReference>
<feature type="domain" description="UvrD-like helicase ATP-binding" evidence="13">
    <location>
        <begin position="802"/>
        <end position="1128"/>
    </location>
</feature>
<comment type="catalytic activity">
    <reaction evidence="10">
        <text>ATP + H2O = ADP + phosphate + H(+)</text>
        <dbReference type="Rhea" id="RHEA:13065"/>
        <dbReference type="ChEBI" id="CHEBI:15377"/>
        <dbReference type="ChEBI" id="CHEBI:15378"/>
        <dbReference type="ChEBI" id="CHEBI:30616"/>
        <dbReference type="ChEBI" id="CHEBI:43474"/>
        <dbReference type="ChEBI" id="CHEBI:456216"/>
        <dbReference type="EC" id="5.6.2.4"/>
    </reaction>
</comment>
<gene>
    <name evidence="10" type="primary">recB</name>
    <name evidence="15" type="ORF">B277_00475</name>
</gene>
<comment type="cofactor">
    <cofactor evidence="10">
        <name>Mg(2+)</name>
        <dbReference type="ChEBI" id="CHEBI:18420"/>
    </cofactor>
    <text evidence="10">Binds 1 Mg(2+) ion per subunit.</text>
</comment>
<feature type="domain" description="UvrD-like helicase C-terminal" evidence="14">
    <location>
        <begin position="1161"/>
        <end position="1419"/>
    </location>
</feature>
<keyword evidence="1 10" id="KW-0540">Nuclease</keyword>
<dbReference type="InterPro" id="IPR004586">
    <property type="entry name" value="RecB"/>
</dbReference>
<evidence type="ECO:0000256" key="8">
    <source>
        <dbReference type="ARBA" id="ARBA00023125"/>
    </source>
</evidence>
<comment type="catalytic activity">
    <reaction evidence="10">
        <text>Couples ATP hydrolysis with the unwinding of duplex DNA by translocating in the 3'-5' direction.</text>
        <dbReference type="EC" id="5.6.2.4"/>
    </reaction>
</comment>
<feature type="binding site" evidence="10">
    <location>
        <position position="1821"/>
    </location>
    <ligand>
        <name>Mg(2+)</name>
        <dbReference type="ChEBI" id="CHEBI:18420"/>
    </ligand>
</feature>
<dbReference type="EC" id="5.6.2.4" evidence="10"/>
<feature type="compositionally biased region" description="Low complexity" evidence="12">
    <location>
        <begin position="1627"/>
        <end position="1646"/>
    </location>
</feature>
<feature type="binding site" evidence="10">
    <location>
        <position position="1672"/>
    </location>
    <ligand>
        <name>Mg(2+)</name>
        <dbReference type="ChEBI" id="CHEBI:18420"/>
    </ligand>
</feature>
<organism evidence="15 16">
    <name type="scientific">Janibacter hoylei PVAS-1</name>
    <dbReference type="NCBI Taxonomy" id="1210046"/>
    <lineage>
        <taxon>Bacteria</taxon>
        <taxon>Bacillati</taxon>
        <taxon>Actinomycetota</taxon>
        <taxon>Actinomycetes</taxon>
        <taxon>Micrococcales</taxon>
        <taxon>Intrasporangiaceae</taxon>
        <taxon>Janibacter</taxon>
    </lineage>
</organism>
<feature type="compositionally biased region" description="Gly residues" evidence="12">
    <location>
        <begin position="1932"/>
        <end position="1942"/>
    </location>
</feature>
<dbReference type="Gene3D" id="3.90.320.10">
    <property type="match status" value="1"/>
</dbReference>
<evidence type="ECO:0000256" key="11">
    <source>
        <dbReference type="PROSITE-ProRule" id="PRU00560"/>
    </source>
</evidence>
<keyword evidence="6 10" id="KW-0269">Exonuclease</keyword>
<comment type="caution">
    <text evidence="15">The sequence shown here is derived from an EMBL/GenBank/DDBJ whole genome shotgun (WGS) entry which is preliminary data.</text>
</comment>
<sequence length="1954" mass="210897">MLEWLQADLRDDHVPDESERTARTVPTDDRSIQVHACHGPARQVEVLREVLVGLLDDDPTLEPRDVLVMCPDVETYAPLIGAAFGLGEHGTDADGVDTHPAHRLRVRLADRSLRATNPRLDVADRVVGLAGGRLTASEVLDLAASGPVRRRFGLDDDDLATMTRWVSDSGIRWGYDQAGRAPFALDVEPQGTWRFGLDRLLVGVTVSADGPLQVGGVMPLDDVGSGSVDLVGRVSELLARIGEGLDRLEHAGPATEWMEALTETVLSLTDVPPRERWQVGDLQRTLGSAARHASDDVPLRLADVRVLLADQLAGRPSRASFRTGGLTVCTMTPMRSVPHRVVCLLGMDDDSFPRQQAIDGDDVLARRPMTGERDARSEDRQLLLDAVLAARERLVIAYTGADEHSGEPCPPAVPLGELLDAARETTTAPVEVTHHPLQPFDARNLTVGGPGGGRSFSFDRSALLAARAAVGERTPPGRLVTAPLPGRTVADVGLADLIAFYDNPARGFLRDRLQVGVSHDVDEVSDRLPVDLDALEKWAVGDRALRARIAGQDPRSIYRAELLRGALPPAGLGEATLEEIGRTVEQLMGQLALGPPEDPRAVDIEVTLPGDRRLTGTVDGVRGLHLVDVTYSRLGAKQVMGAWIRLLALTAAGTDDEGWQASTLGKGSRGKVARTSYGVLPREAARSHLTTLLDVFALGQTAPLPLPVKTAHAWAQAVSRNPTRTRLAQQQAAKEWEASLLKSGDTIPGERDDSWWRLVHGREAPFDVLQQTLAGPGSDLATLAPRVWGARARQRGEHGMSASALTPFDIAGELPTGTVLLEASAGTGKTWTIGALVARHVAEGVVRLEDMLVITFSRAASRELRERVREHLRHVHRLVADPQLPTDDEVVALLRQGSADEVAERARRLRDALTHFDAATIATTHQFCQLVLRGLGVAGDTDQHARLVEDLSDLRDEVVDDLYVRGFAQGGPAAFSRKRAGEIARAVTDNPHAELEPASLKGRSADARSLGFARLVREELDRRKRRLGVLGYDDLLSHLAIALEDEDSPARARMRQRWRVVLVDEFQDTDPVQWQILDRAFSGHSTLVLIGDPKQAIYGFRGGDVDTYLTAAESATTRHTLGVNHRSDAPLVRSLGVLLGGAQLGDEEIVVHQVTAAREGSRLRTADGSLPDGQFAPVRLRAVPSARVEQPGQSISIATVRPLVAADCAAEITRLLAGRTTFDGRPLRAGDIAVLAHTRKQLDTVRSALTAVGLRSVIVSSESIYDSVAAEHWLTLLEAMELTHRAERVRAAALTPFVGAAATDLDTRGDDLTEEVAHRLRTWAALLGRRGVAAVLAAATADGLDARVLRRTDGERLLTDLRHIGETLHQRVVTEGDGLASLTAWLRERMAASRKEERARRLDSDADAVHLATIHASKGLQYPVVMLPFVCDRWLPRPDVLHFHRADRTRALDIGITSDDGRSDRLARAAAEESGESLRLLYVALTRAQSQVVTWWFPSAQSTGPSPLHRVLLGRTQGQAEVPPKHPVPGDETLQDRLADWERRGALRVEYVDQPTPVKMSQPQPVTELAVRDFTRTVDDAWRRTSYTALTRPLDEVPRASAEDLVASEPEVTDRQDEGGPADLVVAGGADAAGRTDATGRADAAGAAGGEGHLPSPMAQLPVGAGFGSLVHAVLEEADAQAEDLLGELRAHIEEQIIAWPVPDLDRDALAAALVEVIETPLGPLAPGTRLRDVGARDRLCEMDFELPLGGGDDAPPPSDDGAVLGDLAALMREHLPADDPVLPFADVLDDPVLGGQTLRGYLTGSVDIVLRIGERHLVVDYKTNWLGPVDTPLTTAHYDPTALREAMTHSSYPLQAILYGVVLHRFLRWRQPGYDPHRHLGGVLYLYLRGMAGEQTPLVDGHPTGVFSWAPPVALVTGVSDLLDGRRPAGAGAGPGSGAGARTGATTSEGVDR</sequence>
<evidence type="ECO:0000259" key="14">
    <source>
        <dbReference type="PROSITE" id="PS51217"/>
    </source>
</evidence>
<dbReference type="GO" id="GO:0003677">
    <property type="term" value="F:DNA binding"/>
    <property type="evidence" value="ECO:0007669"/>
    <property type="project" value="UniProtKB-UniRule"/>
</dbReference>
<keyword evidence="9 10" id="KW-0234">DNA repair</keyword>
<dbReference type="Pfam" id="PF12705">
    <property type="entry name" value="PDDEXK_1"/>
    <property type="match status" value="1"/>
</dbReference>
<evidence type="ECO:0000256" key="7">
    <source>
        <dbReference type="ARBA" id="ARBA00022840"/>
    </source>
</evidence>
<dbReference type="PATRIC" id="fig|1210046.3.peg.96"/>
<dbReference type="Proteomes" id="UP000004474">
    <property type="component" value="Unassembled WGS sequence"/>
</dbReference>
<evidence type="ECO:0000313" key="15">
    <source>
        <dbReference type="EMBL" id="EKA62789.1"/>
    </source>
</evidence>
<dbReference type="Pfam" id="PF00580">
    <property type="entry name" value="UvrD-helicase"/>
    <property type="match status" value="1"/>
</dbReference>
<keyword evidence="10" id="KW-0460">Magnesium</keyword>
<dbReference type="SUPFAM" id="SSF52980">
    <property type="entry name" value="Restriction endonuclease-like"/>
    <property type="match status" value="2"/>
</dbReference>
<dbReference type="GO" id="GO:0016887">
    <property type="term" value="F:ATP hydrolysis activity"/>
    <property type="evidence" value="ECO:0007669"/>
    <property type="project" value="RHEA"/>
</dbReference>
<feature type="region of interest" description="DNA-binding and helicase activity, interacts with RecC" evidence="10">
    <location>
        <begin position="1"/>
        <end position="1555"/>
    </location>
</feature>
<dbReference type="InterPro" id="IPR041500">
    <property type="entry name" value="RecC_C"/>
</dbReference>
<dbReference type="InterPro" id="IPR011604">
    <property type="entry name" value="PDDEXK-like_dom_sf"/>
</dbReference>
<dbReference type="CDD" id="cd22352">
    <property type="entry name" value="RecB_C-like"/>
    <property type="match status" value="1"/>
</dbReference>
<feature type="binding site" evidence="10">
    <location>
        <position position="1808"/>
    </location>
    <ligand>
        <name>Mg(2+)</name>
        <dbReference type="ChEBI" id="CHEBI:18420"/>
    </ligand>
</feature>
<feature type="region of interest" description="Disordered" evidence="12">
    <location>
        <begin position="1927"/>
        <end position="1954"/>
    </location>
</feature>
<comment type="miscellaneous">
    <text evidence="10">In the RecBCD complex, RecB has a slow 3'-5' helicase, an exonuclease activity and loads RecA onto ssDNA, RecD has a fast 5'-3' helicase activity, while RecC stimulates the ATPase and processivity of the RecB helicase and contributes to recognition of the Chi site.</text>
</comment>
<dbReference type="PROSITE" id="PS51217">
    <property type="entry name" value="UVRD_HELICASE_CTER"/>
    <property type="match status" value="1"/>
</dbReference>
<evidence type="ECO:0000256" key="1">
    <source>
        <dbReference type="ARBA" id="ARBA00022722"/>
    </source>
</evidence>
<keyword evidence="10" id="KW-0479">Metal-binding</keyword>
<accession>K1E2D0</accession>
<dbReference type="Pfam" id="PF13361">
    <property type="entry name" value="UvrD_C"/>
    <property type="match status" value="1"/>
</dbReference>
<comment type="similarity">
    <text evidence="10">Belongs to the helicase family. UvrD subfamily.</text>
</comment>
<dbReference type="GO" id="GO:0043138">
    <property type="term" value="F:3'-5' DNA helicase activity"/>
    <property type="evidence" value="ECO:0007669"/>
    <property type="project" value="UniProtKB-UniRule"/>
</dbReference>
<dbReference type="GO" id="GO:0008854">
    <property type="term" value="F:exodeoxyribonuclease V activity"/>
    <property type="evidence" value="ECO:0007669"/>
    <property type="project" value="UniProtKB-EC"/>
</dbReference>
<feature type="compositionally biased region" description="Low complexity" evidence="12">
    <location>
        <begin position="1943"/>
        <end position="1954"/>
    </location>
</feature>
<dbReference type="Gene3D" id="1.10.10.990">
    <property type="match status" value="1"/>
</dbReference>
<evidence type="ECO:0000256" key="2">
    <source>
        <dbReference type="ARBA" id="ARBA00022741"/>
    </source>
</evidence>
<proteinExistence type="inferred from homology"/>
<dbReference type="InterPro" id="IPR027417">
    <property type="entry name" value="P-loop_NTPase"/>
</dbReference>
<keyword evidence="3 10" id="KW-0227">DNA damage</keyword>
<evidence type="ECO:0000259" key="13">
    <source>
        <dbReference type="PROSITE" id="PS51198"/>
    </source>
</evidence>
<dbReference type="eggNOG" id="COG1074">
    <property type="taxonomic scope" value="Bacteria"/>
</dbReference>